<dbReference type="InterPro" id="IPR001451">
    <property type="entry name" value="Hexapep"/>
</dbReference>
<evidence type="ECO:0000256" key="1">
    <source>
        <dbReference type="ARBA" id="ARBA00022679"/>
    </source>
</evidence>
<evidence type="ECO:0000256" key="2">
    <source>
        <dbReference type="ARBA" id="ARBA00022737"/>
    </source>
</evidence>
<accession>A0A1E5GRS1</accession>
<dbReference type="PROSITE" id="PS00101">
    <property type="entry name" value="HEXAPEP_TRANSFERASES"/>
    <property type="match status" value="1"/>
</dbReference>
<feature type="domain" description="Glucose-1-phosphate adenylyltransferase/Bifunctional protein GlmU-like C-terminal hexapeptide" evidence="3">
    <location>
        <begin position="13"/>
        <end position="72"/>
    </location>
</feature>
<sequence>MEHSTDLLIDDDVKIVGSTLRSRIWIRIGSLICKSIIGNDVFIGFRCAIKNSSIGNNVQIASKTIIGGDNKTTTIENFVWIGADTIINEGVTIGEGSIIGANSIINQDVEPYTIIFGQKKKTIKKRSYTKDRVPEFSKFLKTMIEKKEQKKYIQKNKRNNYISASFVNNYFSSIGENNIFIGSKLAKGGLVLGRNITVGNNTILEAAGKIYIDENSTLENNIHILSTSHDYKKLSLPTTMQPVKIGRNVIIGSNTIILGGVNISDNSIIPSNSFILKNISR</sequence>
<reference evidence="5" key="1">
    <citation type="submission" date="2016-09" db="EMBL/GenBank/DDBJ databases">
        <authorList>
            <person name="Gulvik C.A."/>
        </authorList>
    </citation>
    <scope>NUCLEOTIDE SEQUENCE [LARGE SCALE GENOMIC DNA]</scope>
    <source>
        <strain evidence="5">LMG 26306</strain>
    </source>
</reference>
<dbReference type="PANTHER" id="PTHR43300:SF11">
    <property type="entry name" value="ACETYLTRANSFERASE RV3034C-RELATED"/>
    <property type="match status" value="1"/>
</dbReference>
<dbReference type="AlphaFoldDB" id="A0A1E5GRS1"/>
<name>A0A1E5GRS1_9ENTE</name>
<dbReference type="GO" id="GO:0016740">
    <property type="term" value="F:transferase activity"/>
    <property type="evidence" value="ECO:0007669"/>
    <property type="project" value="UniProtKB-KW"/>
</dbReference>
<organism evidence="4 5">
    <name type="scientific">Enterococcus quebecensis</name>
    <dbReference type="NCBI Taxonomy" id="903983"/>
    <lineage>
        <taxon>Bacteria</taxon>
        <taxon>Bacillati</taxon>
        <taxon>Bacillota</taxon>
        <taxon>Bacilli</taxon>
        <taxon>Lactobacillales</taxon>
        <taxon>Enterococcaceae</taxon>
        <taxon>Enterococcus</taxon>
    </lineage>
</organism>
<dbReference type="Pfam" id="PF24894">
    <property type="entry name" value="Hexapep_GlmU"/>
    <property type="match status" value="1"/>
</dbReference>
<dbReference type="CDD" id="cd04647">
    <property type="entry name" value="LbH_MAT_like"/>
    <property type="match status" value="1"/>
</dbReference>
<dbReference type="InterPro" id="IPR011004">
    <property type="entry name" value="Trimer_LpxA-like_sf"/>
</dbReference>
<keyword evidence="5" id="KW-1185">Reference proteome</keyword>
<dbReference type="InterPro" id="IPR050179">
    <property type="entry name" value="Trans_hexapeptide_repeat"/>
</dbReference>
<dbReference type="PANTHER" id="PTHR43300">
    <property type="entry name" value="ACETYLTRANSFERASE"/>
    <property type="match status" value="1"/>
</dbReference>
<evidence type="ECO:0000313" key="4">
    <source>
        <dbReference type="EMBL" id="OEG14920.1"/>
    </source>
</evidence>
<protein>
    <recommendedName>
        <fullName evidence="3">Glucose-1-phosphate adenylyltransferase/Bifunctional protein GlmU-like C-terminal hexapeptide domain-containing protein</fullName>
    </recommendedName>
</protein>
<dbReference type="STRING" id="903983.BCR23_11070"/>
<dbReference type="EMBL" id="MIKB01000017">
    <property type="protein sequence ID" value="OEG14920.1"/>
    <property type="molecule type" value="Genomic_DNA"/>
</dbReference>
<dbReference type="InterPro" id="IPR056818">
    <property type="entry name" value="GlmU/GlgC-like_hexapep"/>
</dbReference>
<evidence type="ECO:0000313" key="5">
    <source>
        <dbReference type="Proteomes" id="UP000094764"/>
    </source>
</evidence>
<dbReference type="OrthoDB" id="9812571at2"/>
<proteinExistence type="predicted"/>
<dbReference type="SUPFAM" id="SSF51161">
    <property type="entry name" value="Trimeric LpxA-like enzymes"/>
    <property type="match status" value="2"/>
</dbReference>
<keyword evidence="1" id="KW-0808">Transferase</keyword>
<dbReference type="Gene3D" id="2.160.10.10">
    <property type="entry name" value="Hexapeptide repeat proteins"/>
    <property type="match status" value="3"/>
</dbReference>
<gene>
    <name evidence="4" type="ORF">BCR23_11070</name>
</gene>
<comment type="caution">
    <text evidence="4">The sequence shown here is derived from an EMBL/GenBank/DDBJ whole genome shotgun (WGS) entry which is preliminary data.</text>
</comment>
<dbReference type="RefSeq" id="WP_069635864.1">
    <property type="nucleotide sequence ID" value="NZ_JXKZ01000008.1"/>
</dbReference>
<dbReference type="Pfam" id="PF00132">
    <property type="entry name" value="Hexapep"/>
    <property type="match status" value="2"/>
</dbReference>
<dbReference type="Proteomes" id="UP000094764">
    <property type="component" value="Unassembled WGS sequence"/>
</dbReference>
<evidence type="ECO:0000259" key="3">
    <source>
        <dbReference type="Pfam" id="PF24894"/>
    </source>
</evidence>
<dbReference type="InterPro" id="IPR018357">
    <property type="entry name" value="Hexapep_transf_CS"/>
</dbReference>
<keyword evidence="2" id="KW-0677">Repeat</keyword>